<dbReference type="Proteomes" id="UP001381693">
    <property type="component" value="Unassembled WGS sequence"/>
</dbReference>
<keyword evidence="2" id="KW-1185">Reference proteome</keyword>
<accession>A0AAN8XH35</accession>
<evidence type="ECO:0000313" key="1">
    <source>
        <dbReference type="EMBL" id="KAK7084046.1"/>
    </source>
</evidence>
<organism evidence="1 2">
    <name type="scientific">Halocaridina rubra</name>
    <name type="common">Hawaiian red shrimp</name>
    <dbReference type="NCBI Taxonomy" id="373956"/>
    <lineage>
        <taxon>Eukaryota</taxon>
        <taxon>Metazoa</taxon>
        <taxon>Ecdysozoa</taxon>
        <taxon>Arthropoda</taxon>
        <taxon>Crustacea</taxon>
        <taxon>Multicrustacea</taxon>
        <taxon>Malacostraca</taxon>
        <taxon>Eumalacostraca</taxon>
        <taxon>Eucarida</taxon>
        <taxon>Decapoda</taxon>
        <taxon>Pleocyemata</taxon>
        <taxon>Caridea</taxon>
        <taxon>Atyoidea</taxon>
        <taxon>Atyidae</taxon>
        <taxon>Halocaridina</taxon>
    </lineage>
</organism>
<dbReference type="AlphaFoldDB" id="A0AAN8XH35"/>
<gene>
    <name evidence="1" type="ORF">SK128_006322</name>
</gene>
<dbReference type="EMBL" id="JAXCGZ010002320">
    <property type="protein sequence ID" value="KAK7084046.1"/>
    <property type="molecule type" value="Genomic_DNA"/>
</dbReference>
<comment type="caution">
    <text evidence="1">The sequence shown here is derived from an EMBL/GenBank/DDBJ whole genome shotgun (WGS) entry which is preliminary data.</text>
</comment>
<sequence>MSHDRTKYEALLPHNAYVQLSRLSEDYAVGGLRMNHIRKKENSFNVILSIFNGTQIPKLSEVNRQDISSIFNGMQIPKLSEVNHQVISSIFNGTLIPKRSEVNRQVISSYYDEYTKYKLTYPYAFPRQFPREKWRKHTPCR</sequence>
<name>A0AAN8XH35_HALRR</name>
<proteinExistence type="predicted"/>
<evidence type="ECO:0000313" key="2">
    <source>
        <dbReference type="Proteomes" id="UP001381693"/>
    </source>
</evidence>
<reference evidence="1 2" key="1">
    <citation type="submission" date="2023-11" db="EMBL/GenBank/DDBJ databases">
        <title>Halocaridina rubra genome assembly.</title>
        <authorList>
            <person name="Smith C."/>
        </authorList>
    </citation>
    <scope>NUCLEOTIDE SEQUENCE [LARGE SCALE GENOMIC DNA]</scope>
    <source>
        <strain evidence="1">EP-1</strain>
        <tissue evidence="1">Whole</tissue>
    </source>
</reference>
<protein>
    <submittedName>
        <fullName evidence="1">Uncharacterized protein</fullName>
    </submittedName>
</protein>